<proteinExistence type="predicted"/>
<reference evidence="1" key="1">
    <citation type="submission" date="2020-05" db="EMBL/GenBank/DDBJ databases">
        <title>Large-scale comparative analyses of tick genomes elucidate their genetic diversity and vector capacities.</title>
        <authorList>
            <person name="Jia N."/>
            <person name="Wang J."/>
            <person name="Shi W."/>
            <person name="Du L."/>
            <person name="Sun Y."/>
            <person name="Zhan W."/>
            <person name="Jiang J."/>
            <person name="Wang Q."/>
            <person name="Zhang B."/>
            <person name="Ji P."/>
            <person name="Sakyi L.B."/>
            <person name="Cui X."/>
            <person name="Yuan T."/>
            <person name="Jiang B."/>
            <person name="Yang W."/>
            <person name="Lam T.T.-Y."/>
            <person name="Chang Q."/>
            <person name="Ding S."/>
            <person name="Wang X."/>
            <person name="Zhu J."/>
            <person name="Ruan X."/>
            <person name="Zhao L."/>
            <person name="Wei J."/>
            <person name="Que T."/>
            <person name="Du C."/>
            <person name="Cheng J."/>
            <person name="Dai P."/>
            <person name="Han X."/>
            <person name="Huang E."/>
            <person name="Gao Y."/>
            <person name="Liu J."/>
            <person name="Shao H."/>
            <person name="Ye R."/>
            <person name="Li L."/>
            <person name="Wei W."/>
            <person name="Wang X."/>
            <person name="Wang C."/>
            <person name="Yang T."/>
            <person name="Huo Q."/>
            <person name="Li W."/>
            <person name="Guo W."/>
            <person name="Chen H."/>
            <person name="Zhou L."/>
            <person name="Ni X."/>
            <person name="Tian J."/>
            <person name="Zhou Y."/>
            <person name="Sheng Y."/>
            <person name="Liu T."/>
            <person name="Pan Y."/>
            <person name="Xia L."/>
            <person name="Li J."/>
            <person name="Zhao F."/>
            <person name="Cao W."/>
        </authorList>
    </citation>
    <scope>NUCLEOTIDE SEQUENCE</scope>
    <source>
        <strain evidence="1">Hyas-2018</strain>
    </source>
</reference>
<dbReference type="EMBL" id="CM023488">
    <property type="protein sequence ID" value="KAH6924265.1"/>
    <property type="molecule type" value="Genomic_DNA"/>
</dbReference>
<evidence type="ECO:0000313" key="1">
    <source>
        <dbReference type="EMBL" id="KAH6924265.1"/>
    </source>
</evidence>
<dbReference type="Proteomes" id="UP000821845">
    <property type="component" value="Chromosome 8"/>
</dbReference>
<organism evidence="1 2">
    <name type="scientific">Hyalomma asiaticum</name>
    <name type="common">Tick</name>
    <dbReference type="NCBI Taxonomy" id="266040"/>
    <lineage>
        <taxon>Eukaryota</taxon>
        <taxon>Metazoa</taxon>
        <taxon>Ecdysozoa</taxon>
        <taxon>Arthropoda</taxon>
        <taxon>Chelicerata</taxon>
        <taxon>Arachnida</taxon>
        <taxon>Acari</taxon>
        <taxon>Parasitiformes</taxon>
        <taxon>Ixodida</taxon>
        <taxon>Ixodoidea</taxon>
        <taxon>Ixodidae</taxon>
        <taxon>Hyalomminae</taxon>
        <taxon>Hyalomma</taxon>
    </lineage>
</organism>
<comment type="caution">
    <text evidence="1">The sequence shown here is derived from an EMBL/GenBank/DDBJ whole genome shotgun (WGS) entry which is preliminary data.</text>
</comment>
<evidence type="ECO:0000313" key="2">
    <source>
        <dbReference type="Proteomes" id="UP000821845"/>
    </source>
</evidence>
<name>A0ACB7RP53_HYAAI</name>
<protein>
    <submittedName>
        <fullName evidence="1">Uncharacterized protein</fullName>
    </submittedName>
</protein>
<accession>A0ACB7RP53</accession>
<gene>
    <name evidence="1" type="ORF">HPB50_014534</name>
</gene>
<keyword evidence="2" id="KW-1185">Reference proteome</keyword>
<sequence>MAIARRSKLDHATSIASEHVTREADMAQHGPSQDAPSIDEGLYSRQLYVLGHDAMQRMARSDVLISGMRGLGVEIAKNIILSGVKSVTIHDQGYCTLADLSSQFYLNEECLGKNRAEACIASLAELNSYVTVTAHTEPLTTEFLKQFRVVVLTDTLLEEQLSISAFTHANNIALIVADTRGLCGQIFCDFGEHFRVLDTNGERPISVLLASITKEKEGVVTCLDEVRHGLEDGDFVAFSEVQGMAEINQCLPMRVKVLGPFTFSIGDTTRFQDCGRGGTATQIKMPKDIEFKPLKDSLLSPVFLSSSFANPDRPALLHVGFLALHAFQENHSRMPRPWNKEDAAEVVRLAKKKNASLSSPLSNMDEAFLTTMAYVSAGSLCPMQAVIGGIAAQEIMKARTSKFMPIQQWFYFDAFECLPQSGSVAENSAKALANTRYGAQACVFGADVQKKLASQKYFLVGAGAIGCELLKNFTMMGLGTDGGCIYVTDMDIIERSNLNRQFLFRPWDVGQLKSVTAAKAVAKMNPEVKIVAQYHRVGPDTENIYTEDFFSSLDGVANALDNVASRTYMDLRCVQLGKPLLESGTLGTKGNVQVVVPHLSESYSSSHDPPEKSIPICTLKHFPNAIEHTLQDPTFVEKTLNLPGEEPVEVLESVKRQLVDELPTCFADCVAWARLHFQTQYSNQIQQLLFNFPKDSHTSTGAMFWSGFKRCPHPIEFNANEELHMDYIVATANLRAAVYGIPKCTDRQKIAHMLEQVKVPEFKPKAGVRISVSENEAPSHAGGLDDPDRASNLVKELPLLSSLMNVSVTPLEFEKDDDTNFHLDFIVAASNLRAANYDIPPADRHHSKLIAGKIIPAIATTTSLVAGLVCLELYKFNGHEYTLWDHFDVQGELTLKEFLDYFKKNHEIEITMLSHGLCMLYSFSMSPPKVKERLPLPMSEVVTQVSKKPIEPHVRNLIFDLWCNDKNGEGHRRPATRALPVAKVKNCRPSGCGARGRMLPGPIHGDRREASTSIFFIGQEGFTAGDSNFSSRF</sequence>